<evidence type="ECO:0000256" key="4">
    <source>
        <dbReference type="ARBA" id="ARBA00022679"/>
    </source>
</evidence>
<dbReference type="PROSITE" id="PS50885">
    <property type="entry name" value="HAMP"/>
    <property type="match status" value="1"/>
</dbReference>
<dbReference type="SUPFAM" id="SSF55874">
    <property type="entry name" value="ATPase domain of HSP90 chaperone/DNA topoisomerase II/histidine kinase"/>
    <property type="match status" value="1"/>
</dbReference>
<dbReference type="GO" id="GO:0016301">
    <property type="term" value="F:kinase activity"/>
    <property type="evidence" value="ECO:0007669"/>
    <property type="project" value="UniProtKB-KW"/>
</dbReference>
<dbReference type="Pfam" id="PF06580">
    <property type="entry name" value="His_kinase"/>
    <property type="match status" value="1"/>
</dbReference>
<keyword evidence="7" id="KW-0812">Transmembrane</keyword>
<dbReference type="SUPFAM" id="SSF158472">
    <property type="entry name" value="HAMP domain-like"/>
    <property type="match status" value="1"/>
</dbReference>
<dbReference type="InterPro" id="IPR003594">
    <property type="entry name" value="HATPase_dom"/>
</dbReference>
<dbReference type="InterPro" id="IPR010559">
    <property type="entry name" value="Sig_transdc_His_kin_internal"/>
</dbReference>
<keyword evidence="4" id="KW-0808">Transferase</keyword>
<keyword evidence="3" id="KW-0597">Phosphoprotein</keyword>
<name>A0ABQ1W7Z0_9BACL</name>
<dbReference type="Gene3D" id="1.10.8.500">
    <property type="entry name" value="HAMP domain in histidine kinase"/>
    <property type="match status" value="1"/>
</dbReference>
<dbReference type="Proteomes" id="UP000608420">
    <property type="component" value="Unassembled WGS sequence"/>
</dbReference>
<dbReference type="Gene3D" id="3.30.450.20">
    <property type="entry name" value="PAS domain"/>
    <property type="match status" value="1"/>
</dbReference>
<evidence type="ECO:0000256" key="6">
    <source>
        <dbReference type="ARBA" id="ARBA00023136"/>
    </source>
</evidence>
<protein>
    <submittedName>
        <fullName evidence="9">Sensor histidine kinase</fullName>
    </submittedName>
</protein>
<dbReference type="RefSeq" id="WP_229717198.1">
    <property type="nucleotide sequence ID" value="NZ_BMIW01000047.1"/>
</dbReference>
<feature type="domain" description="HAMP" evidence="8">
    <location>
        <begin position="310"/>
        <end position="362"/>
    </location>
</feature>
<dbReference type="CDD" id="cd06225">
    <property type="entry name" value="HAMP"/>
    <property type="match status" value="1"/>
</dbReference>
<dbReference type="EMBL" id="BMIW01000047">
    <property type="protein sequence ID" value="GGG17338.1"/>
    <property type="molecule type" value="Genomic_DNA"/>
</dbReference>
<gene>
    <name evidence="9" type="ORF">GCM10010913_44240</name>
</gene>
<evidence type="ECO:0000256" key="3">
    <source>
        <dbReference type="ARBA" id="ARBA00022553"/>
    </source>
</evidence>
<dbReference type="Pfam" id="PF00672">
    <property type="entry name" value="HAMP"/>
    <property type="match status" value="1"/>
</dbReference>
<comment type="subcellular location">
    <subcellularLocation>
        <location evidence="1">Cell membrane</location>
        <topology evidence="1">Multi-pass membrane protein</topology>
    </subcellularLocation>
</comment>
<dbReference type="SMART" id="SM00304">
    <property type="entry name" value="HAMP"/>
    <property type="match status" value="1"/>
</dbReference>
<keyword evidence="5 9" id="KW-0418">Kinase</keyword>
<proteinExistence type="predicted"/>
<evidence type="ECO:0000256" key="5">
    <source>
        <dbReference type="ARBA" id="ARBA00022777"/>
    </source>
</evidence>
<dbReference type="InterPro" id="IPR050640">
    <property type="entry name" value="Bact_2-comp_sensor_kinase"/>
</dbReference>
<dbReference type="Gene3D" id="3.30.565.10">
    <property type="entry name" value="Histidine kinase-like ATPase, C-terminal domain"/>
    <property type="match status" value="1"/>
</dbReference>
<reference evidence="10" key="1">
    <citation type="journal article" date="2019" name="Int. J. Syst. Evol. Microbiol.">
        <title>The Global Catalogue of Microorganisms (GCM) 10K type strain sequencing project: providing services to taxonomists for standard genome sequencing and annotation.</title>
        <authorList>
            <consortium name="The Broad Institute Genomics Platform"/>
            <consortium name="The Broad Institute Genome Sequencing Center for Infectious Disease"/>
            <person name="Wu L."/>
            <person name="Ma J."/>
        </authorList>
    </citation>
    <scope>NUCLEOTIDE SEQUENCE [LARGE SCALE GENOMIC DNA]</scope>
    <source>
        <strain evidence="10">CGMCC 1.15420</strain>
    </source>
</reference>
<keyword evidence="10" id="KW-1185">Reference proteome</keyword>
<sequence>MRNFQSKLSLRKKLIMTSILCLMLPTILMLNITNVYSQWIIREHSQESATQSLAIIQSQIRAILEEMISVSNFIQFDAEIKTLLDLAKDDPTAAKRLTTRLEQIAGEKSDLKITLLLQDGRAYSDYSFYDFQPKLFFEKQWFSEMSELSPFETLFLGAEQNYLPPQSADQQYVIITARAIMEDVSRSPYAYLIVSRTENTIRELFADFKEDIYLLDGQNRILSNCKDELIGQNFDSILDTKALESPSIIHANGENQLYISMPVRFSDWRLVSVARYEQLTEKLNGISRSGILVQILLAVSFLIALTYLLQRFTKPVKVLGQVAKKVEGGNLTIRSNIRGGDEVGSLGRSFDKMLDQIQRTLDQVQIEQELKRRAELSLLQAQIHPHFLFNVLSSIRMQLLIKQDEENAELIGSLSSLLRATISKKDEFITLYAELETVKDYVELMNFTMRHPIEVKIDVNEELWLEMIPRFIFQPIIENAYKHAFGSKGGIIVIRVEQVKPIAHMENMNCSKKNKVMLKIEIEDNGRGMKAADLEALQQRLELQTWEIINVSLADDQQQSAGIGLSNVYDRLKLIFGEQFEMTIRSQDQRGTCVTLMLPLQTEKEDYHV</sequence>
<dbReference type="SMART" id="SM00387">
    <property type="entry name" value="HATPase_c"/>
    <property type="match status" value="1"/>
</dbReference>
<evidence type="ECO:0000256" key="1">
    <source>
        <dbReference type="ARBA" id="ARBA00004651"/>
    </source>
</evidence>
<dbReference type="PANTHER" id="PTHR34220:SF7">
    <property type="entry name" value="SENSOR HISTIDINE KINASE YPDA"/>
    <property type="match status" value="1"/>
</dbReference>
<evidence type="ECO:0000256" key="2">
    <source>
        <dbReference type="ARBA" id="ARBA00022475"/>
    </source>
</evidence>
<dbReference type="PANTHER" id="PTHR34220">
    <property type="entry name" value="SENSOR HISTIDINE KINASE YPDA"/>
    <property type="match status" value="1"/>
</dbReference>
<evidence type="ECO:0000259" key="8">
    <source>
        <dbReference type="PROSITE" id="PS50885"/>
    </source>
</evidence>
<organism evidence="9 10">
    <name type="scientific">Paenibacillus aceti</name>
    <dbReference type="NCBI Taxonomy" id="1820010"/>
    <lineage>
        <taxon>Bacteria</taxon>
        <taxon>Bacillati</taxon>
        <taxon>Bacillota</taxon>
        <taxon>Bacilli</taxon>
        <taxon>Bacillales</taxon>
        <taxon>Paenibacillaceae</taxon>
        <taxon>Paenibacillus</taxon>
    </lineage>
</organism>
<keyword evidence="2" id="KW-1003">Cell membrane</keyword>
<keyword evidence="6 7" id="KW-0472">Membrane</keyword>
<evidence type="ECO:0000313" key="9">
    <source>
        <dbReference type="EMBL" id="GGG17338.1"/>
    </source>
</evidence>
<dbReference type="InterPro" id="IPR036890">
    <property type="entry name" value="HATPase_C_sf"/>
</dbReference>
<dbReference type="Pfam" id="PF02518">
    <property type="entry name" value="HATPase_c"/>
    <property type="match status" value="1"/>
</dbReference>
<evidence type="ECO:0000256" key="7">
    <source>
        <dbReference type="SAM" id="Phobius"/>
    </source>
</evidence>
<dbReference type="InterPro" id="IPR003660">
    <property type="entry name" value="HAMP_dom"/>
</dbReference>
<evidence type="ECO:0000313" key="10">
    <source>
        <dbReference type="Proteomes" id="UP000608420"/>
    </source>
</evidence>
<comment type="caution">
    <text evidence="9">The sequence shown here is derived from an EMBL/GenBank/DDBJ whole genome shotgun (WGS) entry which is preliminary data.</text>
</comment>
<keyword evidence="7" id="KW-1133">Transmembrane helix</keyword>
<accession>A0ABQ1W7Z0</accession>
<feature type="transmembrane region" description="Helical" evidence="7">
    <location>
        <begin position="291"/>
        <end position="309"/>
    </location>
</feature>